<evidence type="ECO:0000313" key="3">
    <source>
        <dbReference type="EMBL" id="ORX82843.1"/>
    </source>
</evidence>
<proteinExistence type="predicted"/>
<feature type="region of interest" description="Disordered" evidence="2">
    <location>
        <begin position="123"/>
        <end position="171"/>
    </location>
</feature>
<organism evidence="3 4">
    <name type="scientific">Basidiobolus meristosporus CBS 931.73</name>
    <dbReference type="NCBI Taxonomy" id="1314790"/>
    <lineage>
        <taxon>Eukaryota</taxon>
        <taxon>Fungi</taxon>
        <taxon>Fungi incertae sedis</taxon>
        <taxon>Zoopagomycota</taxon>
        <taxon>Entomophthoromycotina</taxon>
        <taxon>Basidiobolomycetes</taxon>
        <taxon>Basidiobolales</taxon>
        <taxon>Basidiobolaceae</taxon>
        <taxon>Basidiobolus</taxon>
    </lineage>
</organism>
<evidence type="ECO:0000313" key="4">
    <source>
        <dbReference type="Proteomes" id="UP000193498"/>
    </source>
</evidence>
<evidence type="ECO:0000256" key="2">
    <source>
        <dbReference type="SAM" id="MobiDB-lite"/>
    </source>
</evidence>
<feature type="compositionally biased region" description="Polar residues" evidence="2">
    <location>
        <begin position="441"/>
        <end position="464"/>
    </location>
</feature>
<reference evidence="3 4" key="1">
    <citation type="submission" date="2016-07" db="EMBL/GenBank/DDBJ databases">
        <title>Pervasive Adenine N6-methylation of Active Genes in Fungi.</title>
        <authorList>
            <consortium name="DOE Joint Genome Institute"/>
            <person name="Mondo S.J."/>
            <person name="Dannebaum R.O."/>
            <person name="Kuo R.C."/>
            <person name="Labutti K."/>
            <person name="Haridas S."/>
            <person name="Kuo A."/>
            <person name="Salamov A."/>
            <person name="Ahrendt S.R."/>
            <person name="Lipzen A."/>
            <person name="Sullivan W."/>
            <person name="Andreopoulos W.B."/>
            <person name="Clum A."/>
            <person name="Lindquist E."/>
            <person name="Daum C."/>
            <person name="Ramamoorthy G.K."/>
            <person name="Gryganskyi A."/>
            <person name="Culley D."/>
            <person name="Magnuson J.K."/>
            <person name="James T.Y."/>
            <person name="O'Malley M.A."/>
            <person name="Stajich J.E."/>
            <person name="Spatafora J.W."/>
            <person name="Visel A."/>
            <person name="Grigoriev I.V."/>
        </authorList>
    </citation>
    <scope>NUCLEOTIDE SEQUENCE [LARGE SCALE GENOMIC DNA]</scope>
    <source>
        <strain evidence="3 4">CBS 931.73</strain>
    </source>
</reference>
<comment type="caution">
    <text evidence="3">The sequence shown here is derived from an EMBL/GenBank/DDBJ whole genome shotgun (WGS) entry which is preliminary data.</text>
</comment>
<dbReference type="InParanoid" id="A0A1Y1XAV3"/>
<keyword evidence="4" id="KW-1185">Reference proteome</keyword>
<evidence type="ECO:0000256" key="1">
    <source>
        <dbReference type="SAM" id="Coils"/>
    </source>
</evidence>
<dbReference type="AlphaFoldDB" id="A0A1Y1XAV3"/>
<feature type="compositionally biased region" description="Polar residues" evidence="2">
    <location>
        <begin position="139"/>
        <end position="153"/>
    </location>
</feature>
<feature type="compositionally biased region" description="Low complexity" evidence="2">
    <location>
        <begin position="123"/>
        <end position="138"/>
    </location>
</feature>
<keyword evidence="1" id="KW-0175">Coiled coil</keyword>
<sequence>METMNTAQEERRRMLEEFRKRKEELRNTGQSLNKAPLSVANSVRRLPATVKKTFPRVPFTETPIQRTANKLPRTAISNRLVLQQNPSYSLAPATQAKDATNMSRFRTPANRPAARRATTFAANTVTSRLTRGTLSTSLKSQNPESNPIRSSPKTTRRSRLVHKKRSPMVKRNSPRINLSANRVTQVTVRRGPLNDVTLTSLRKPAQRVETSRCIMKTPRRALRYATIGTQTSPCMIVKLEPVNAAEPQEAPKQCDQATEDASGNVASIVHKFHLIQKQQLVESRKSAFAVPTPKILQVIDAQTKEILLEEFVPSRGISLFRLSKVVEYAATGEEEVTRAMFEILGAPPKSGTVHITYTADYWIERAKFEEQCGNIQVALGLLQKGKQMKAKPTKDVKVAINRFIGRHRELGEMVEFEPINIRFQMDGHASKESSVDCELASETSGRTGDSTVDGASNGFDSSDSQVKEQDPVFELPREVRCSPFVSDDDTMAPPVLESNVTFSEEESANEDEETTNMSETEDVPSKEVEDMTNMLDQVAISECCGDEASISVSTPRKATRRGRSKASALDSVRRSARLLNADTPAGESTKKKLTGKRVSTVKKQLEEEVENEASQLVYTCITPSRKLRQSLDCNVVLTPVRRSARLARNADKLPPSLRQHTQTFTNLSELPEDMDFAWVPNDSVEVRKD</sequence>
<dbReference type="EMBL" id="MCFE01000658">
    <property type="protein sequence ID" value="ORX82843.1"/>
    <property type="molecule type" value="Genomic_DNA"/>
</dbReference>
<dbReference type="OrthoDB" id="5600589at2759"/>
<feature type="region of interest" description="Disordered" evidence="2">
    <location>
        <begin position="551"/>
        <end position="592"/>
    </location>
</feature>
<feature type="compositionally biased region" description="Acidic residues" evidence="2">
    <location>
        <begin position="503"/>
        <end position="522"/>
    </location>
</feature>
<feature type="coiled-coil region" evidence="1">
    <location>
        <begin position="4"/>
        <end position="35"/>
    </location>
</feature>
<accession>A0A1Y1XAV3</accession>
<gene>
    <name evidence="3" type="ORF">K493DRAFT_411749</name>
</gene>
<feature type="compositionally biased region" description="Basic residues" evidence="2">
    <location>
        <begin position="154"/>
        <end position="168"/>
    </location>
</feature>
<feature type="compositionally biased region" description="Basic and acidic residues" evidence="2">
    <location>
        <begin position="465"/>
        <end position="480"/>
    </location>
</feature>
<feature type="region of interest" description="Disordered" evidence="2">
    <location>
        <begin position="433"/>
        <end position="527"/>
    </location>
</feature>
<name>A0A1Y1XAV3_9FUNG</name>
<protein>
    <submittedName>
        <fullName evidence="3">Uncharacterized protein</fullName>
    </submittedName>
</protein>
<dbReference type="Proteomes" id="UP000193498">
    <property type="component" value="Unassembled WGS sequence"/>
</dbReference>